<dbReference type="InterPro" id="IPR006634">
    <property type="entry name" value="TLC-dom"/>
</dbReference>
<protein>
    <submittedName>
        <fullName evidence="11">Ceramide synthase 1</fullName>
    </submittedName>
</protein>
<organism evidence="11">
    <name type="scientific">Schistocephalus solidus</name>
    <name type="common">Tapeworm</name>
    <dbReference type="NCBI Taxonomy" id="70667"/>
    <lineage>
        <taxon>Eukaryota</taxon>
        <taxon>Metazoa</taxon>
        <taxon>Spiralia</taxon>
        <taxon>Lophotrochozoa</taxon>
        <taxon>Platyhelminthes</taxon>
        <taxon>Cestoda</taxon>
        <taxon>Eucestoda</taxon>
        <taxon>Diphyllobothriidea</taxon>
        <taxon>Diphyllobothriidae</taxon>
        <taxon>Schistocephalus</taxon>
    </lineage>
</organism>
<evidence type="ECO:0000256" key="1">
    <source>
        <dbReference type="ARBA" id="ARBA00004141"/>
    </source>
</evidence>
<keyword evidence="4 7" id="KW-0812">Transmembrane</keyword>
<dbReference type="GO" id="GO:0046513">
    <property type="term" value="P:ceramide biosynthetic process"/>
    <property type="evidence" value="ECO:0007669"/>
    <property type="project" value="InterPro"/>
</dbReference>
<comment type="pathway">
    <text evidence="2">Lipid metabolism; sphingolipid metabolism.</text>
</comment>
<accession>A0A0X3P5N8</accession>
<evidence type="ECO:0000256" key="6">
    <source>
        <dbReference type="ARBA" id="ARBA00023136"/>
    </source>
</evidence>
<keyword evidence="5 9" id="KW-1133">Transmembrane helix</keyword>
<feature type="transmembrane region" description="Helical" evidence="9">
    <location>
        <begin position="384"/>
        <end position="404"/>
    </location>
</feature>
<feature type="region of interest" description="Disordered" evidence="8">
    <location>
        <begin position="428"/>
        <end position="455"/>
    </location>
</feature>
<proteinExistence type="predicted"/>
<evidence type="ECO:0000256" key="4">
    <source>
        <dbReference type="ARBA" id="ARBA00022692"/>
    </source>
</evidence>
<feature type="transmembrane region" description="Helical" evidence="9">
    <location>
        <begin position="150"/>
        <end position="172"/>
    </location>
</feature>
<name>A0A0X3P5N8_SCHSO</name>
<dbReference type="GO" id="GO:0016020">
    <property type="term" value="C:membrane"/>
    <property type="evidence" value="ECO:0007669"/>
    <property type="project" value="UniProtKB-SubCell"/>
</dbReference>
<dbReference type="EMBL" id="GEEE01016117">
    <property type="protein sequence ID" value="JAP47108.1"/>
    <property type="molecule type" value="Transcribed_RNA"/>
</dbReference>
<dbReference type="PANTHER" id="PTHR12560:SF58">
    <property type="entry name" value="CERAMIDE SYNTHASE 1"/>
    <property type="match status" value="1"/>
</dbReference>
<dbReference type="PROSITE" id="PS50922">
    <property type="entry name" value="TLC"/>
    <property type="match status" value="1"/>
</dbReference>
<feature type="transmembrane region" description="Helical" evidence="9">
    <location>
        <begin position="198"/>
        <end position="220"/>
    </location>
</feature>
<evidence type="ECO:0000256" key="2">
    <source>
        <dbReference type="ARBA" id="ARBA00004760"/>
    </source>
</evidence>
<evidence type="ECO:0000256" key="3">
    <source>
        <dbReference type="ARBA" id="ARBA00004991"/>
    </source>
</evidence>
<feature type="transmembrane region" description="Helical" evidence="9">
    <location>
        <begin position="253"/>
        <end position="271"/>
    </location>
</feature>
<keyword evidence="6 7" id="KW-0472">Membrane</keyword>
<sequence length="455" mass="53469">VRTVKRSLPHSLYVVHPASFISFGCEMRLFTYLLGALLGAGICRVSCQESSYTPPSSSSSSPDMVWIDDPVTSKTLQISRTILEMDHEFLREAAGDRHLYSPDYLKELAQQCVTKTPSFLDFFNKTLIAVWEFCFQPQRYSYSFAIYRRLWYSFTLEPFIFSFLVACVLTGLRKLLRIFFLSTKVGTRFKDEHQKRRVLTPLWNMLSYSLLFFFDCHVVLNLNINDFLYPLCIFDTIRFKIGYFDASIRPEYFWLYMVQLAYYMHSFYATIHLDVKRADWTVMIVHHVVTIFLLYFSMLARFYRIGALVLFLHDFSDILLEAGKFTVALRDHIPEHKSFYEFFANCLFAAFTASWFFLRIYWFPLKVLHSTTWGVYLTHLGREAYFFLLFNALLWTLFAMHLYWSYFIVKMLLKICTGSMPSIEDARELEVDGKSPVESNGVGIRDGASRRDKTE</sequence>
<dbReference type="AlphaFoldDB" id="A0A0X3P5N8"/>
<dbReference type="Pfam" id="PF03798">
    <property type="entry name" value="TRAM_LAG1_CLN8"/>
    <property type="match status" value="1"/>
</dbReference>
<feature type="transmembrane region" description="Helical" evidence="9">
    <location>
        <begin position="342"/>
        <end position="364"/>
    </location>
</feature>
<dbReference type="UniPathway" id="UPA00222"/>
<gene>
    <name evidence="11" type="primary">CERS1</name>
    <name evidence="11" type="ORF">TR149502</name>
</gene>
<comment type="subcellular location">
    <subcellularLocation>
        <location evidence="1">Membrane</location>
        <topology evidence="1">Multi-pass membrane protein</topology>
    </subcellularLocation>
</comment>
<dbReference type="GO" id="GO:0050291">
    <property type="term" value="F:sphingosine N-acyltransferase activity"/>
    <property type="evidence" value="ECO:0007669"/>
    <property type="project" value="InterPro"/>
</dbReference>
<evidence type="ECO:0000256" key="9">
    <source>
        <dbReference type="SAM" id="Phobius"/>
    </source>
</evidence>
<feature type="transmembrane region" description="Helical" evidence="9">
    <location>
        <begin position="278"/>
        <end position="296"/>
    </location>
</feature>
<reference evidence="11" key="1">
    <citation type="submission" date="2016-01" db="EMBL/GenBank/DDBJ databases">
        <title>Reference transcriptome for the parasite Schistocephalus solidus: insights into the molecular evolution of parasitism.</title>
        <authorList>
            <person name="Hebert F.O."/>
            <person name="Grambauer S."/>
            <person name="Barber I."/>
            <person name="Landry C.R."/>
            <person name="Aubin-Horth N."/>
        </authorList>
    </citation>
    <scope>NUCLEOTIDE SEQUENCE</scope>
</reference>
<evidence type="ECO:0000313" key="11">
    <source>
        <dbReference type="EMBL" id="JAP47108.1"/>
    </source>
</evidence>
<evidence type="ECO:0000256" key="8">
    <source>
        <dbReference type="SAM" id="MobiDB-lite"/>
    </source>
</evidence>
<dbReference type="SMART" id="SM00724">
    <property type="entry name" value="TLC"/>
    <property type="match status" value="1"/>
</dbReference>
<dbReference type="InterPro" id="IPR016439">
    <property type="entry name" value="Lag1/Lac1-like"/>
</dbReference>
<feature type="domain" description="TLC" evidence="10">
    <location>
        <begin position="207"/>
        <end position="417"/>
    </location>
</feature>
<evidence type="ECO:0000259" key="10">
    <source>
        <dbReference type="PROSITE" id="PS50922"/>
    </source>
</evidence>
<evidence type="ECO:0000256" key="7">
    <source>
        <dbReference type="PROSITE-ProRule" id="PRU00205"/>
    </source>
</evidence>
<feature type="non-terminal residue" evidence="11">
    <location>
        <position position="1"/>
    </location>
</feature>
<dbReference type="PANTHER" id="PTHR12560">
    <property type="entry name" value="LONGEVITY ASSURANCE FACTOR 1 LAG1"/>
    <property type="match status" value="1"/>
</dbReference>
<comment type="pathway">
    <text evidence="3">Sphingolipid metabolism.</text>
</comment>
<evidence type="ECO:0000256" key="5">
    <source>
        <dbReference type="ARBA" id="ARBA00022989"/>
    </source>
</evidence>